<protein>
    <recommendedName>
        <fullName evidence="14">Ubiquitin-like modifier-activating enzyme 6</fullName>
        <ecNumber evidence="4">6.2.1.45</ecNumber>
    </recommendedName>
    <alternativeName>
        <fullName evidence="15">Ubiquitin-activating enzyme E1-like protein 2</fullName>
    </alternativeName>
</protein>
<dbReference type="PANTHER" id="PTHR10953">
    <property type="entry name" value="UBIQUITIN-ACTIVATING ENZYME E1"/>
    <property type="match status" value="1"/>
</dbReference>
<dbReference type="InterPro" id="IPR042449">
    <property type="entry name" value="Ub-E1_IAD_1"/>
</dbReference>
<dbReference type="SUPFAM" id="SSF69572">
    <property type="entry name" value="Activating enzymes of the ubiquitin-like proteins"/>
    <property type="match status" value="2"/>
</dbReference>
<dbReference type="EC" id="6.2.1.45" evidence="4"/>
<dbReference type="FunFam" id="3.40.50.720:FF:000015">
    <property type="entry name" value="Ubiquitin-activating enzyme E1 1"/>
    <property type="match status" value="1"/>
</dbReference>
<dbReference type="InterPro" id="IPR038252">
    <property type="entry name" value="UBA_E1_C_sf"/>
</dbReference>
<dbReference type="InterPro" id="IPR000011">
    <property type="entry name" value="UBQ/SUMO-activ_enz_E1-like"/>
</dbReference>
<accession>A0A4W4HCW6</accession>
<dbReference type="GO" id="GO:0031510">
    <property type="term" value="C:SUMO activating enzyme complex"/>
    <property type="evidence" value="ECO:0007669"/>
    <property type="project" value="TreeGrafter"/>
</dbReference>
<proteinExistence type="inferred from homology"/>
<dbReference type="InterPro" id="IPR018965">
    <property type="entry name" value="Ub-activating_enz_E1_C"/>
</dbReference>
<dbReference type="GO" id="GO:0046872">
    <property type="term" value="F:metal ion binding"/>
    <property type="evidence" value="ECO:0007669"/>
    <property type="project" value="UniProtKB-KW"/>
</dbReference>
<reference evidence="17" key="3">
    <citation type="submission" date="2020-05" db="EMBL/GenBank/DDBJ databases">
        <title>Electrophorus electricus (electric eel) genome, fEleEle1, primary haplotype.</title>
        <authorList>
            <person name="Myers G."/>
            <person name="Meyer A."/>
            <person name="Fedrigo O."/>
            <person name="Formenti G."/>
            <person name="Rhie A."/>
            <person name="Tracey A."/>
            <person name="Sims Y."/>
            <person name="Jarvis E.D."/>
        </authorList>
    </citation>
    <scope>NUCLEOTIDE SEQUENCE [LARGE SCALE GENOMIC DNA]</scope>
</reference>
<dbReference type="Gene3D" id="3.40.50.720">
    <property type="entry name" value="NAD(P)-binding Rossmann-like Domain"/>
    <property type="match status" value="1"/>
</dbReference>
<dbReference type="Pfam" id="PF00899">
    <property type="entry name" value="ThiF"/>
    <property type="match status" value="1"/>
</dbReference>
<reference evidence="17" key="4">
    <citation type="submission" date="2025-08" db="UniProtKB">
        <authorList>
            <consortium name="Ensembl"/>
        </authorList>
    </citation>
    <scope>IDENTIFICATION</scope>
</reference>
<evidence type="ECO:0000256" key="14">
    <source>
        <dbReference type="ARBA" id="ARBA00068491"/>
    </source>
</evidence>
<dbReference type="GO" id="GO:0006511">
    <property type="term" value="P:ubiquitin-dependent protein catabolic process"/>
    <property type="evidence" value="ECO:0007669"/>
    <property type="project" value="UniProtKB-ARBA"/>
</dbReference>
<feature type="domain" description="Ubiquitin-activating enzyme E1 C-terminal" evidence="16">
    <location>
        <begin position="837"/>
        <end position="959"/>
    </location>
</feature>
<dbReference type="Pfam" id="PF16190">
    <property type="entry name" value="E1_FCCH"/>
    <property type="match status" value="1"/>
</dbReference>
<dbReference type="FunFam" id="3.50.50.80:FF:000001">
    <property type="entry name" value="ubiquitin-like modifier-activating enzyme 1"/>
    <property type="match status" value="1"/>
</dbReference>
<organism evidence="17 18">
    <name type="scientific">Electrophorus electricus</name>
    <name type="common">Electric eel</name>
    <name type="synonym">Gymnotus electricus</name>
    <dbReference type="NCBI Taxonomy" id="8005"/>
    <lineage>
        <taxon>Eukaryota</taxon>
        <taxon>Metazoa</taxon>
        <taxon>Chordata</taxon>
        <taxon>Craniata</taxon>
        <taxon>Vertebrata</taxon>
        <taxon>Euteleostomi</taxon>
        <taxon>Actinopterygii</taxon>
        <taxon>Neopterygii</taxon>
        <taxon>Teleostei</taxon>
        <taxon>Ostariophysi</taxon>
        <taxon>Gymnotiformes</taxon>
        <taxon>Gymnotoidei</taxon>
        <taxon>Gymnotidae</taxon>
        <taxon>Electrophorus</taxon>
    </lineage>
</organism>
<evidence type="ECO:0000256" key="6">
    <source>
        <dbReference type="ARBA" id="ARBA00022598"/>
    </source>
</evidence>
<evidence type="ECO:0000259" key="16">
    <source>
        <dbReference type="SMART" id="SM00985"/>
    </source>
</evidence>
<dbReference type="GeneTree" id="ENSGT00940000158826"/>
<sequence length="967" mass="108506">PNMADSMEIDDSLYSRQRYVLGDSAMHQMAQSSVFLSGMGTLGVEIAKNIVLAGVKVVTLHDSRLCDVWDLGTNFFIREEDVQKQKKRVEAVHSRVAELNPYVQVNSSTVALDDITDLSFLLQYQCVVLTETSLNLQKRIDHFCHSQRPPIKLHHPKLYPLKIFVACDVLGMCSRVFCDFGESFEVWDPTGEEPKELFIQNITQENPGVVMCLDNRMHGLQTGQSVCFREVNGMTELNGTTHQIKVLSPYSFAIGDTSSFQSYLHGGILRTVRVPRTFHFVPLQIHTTMMALDLFQEHHSRLPIACMNAALVRCVSRCARGCLAPLAAAVGGIASQEVLKALTGKFMPLQQWFYLDALEVVQPLQTLPLEEFASRGDRYDALRVCIGESLLSELHKLRVFMVGCGAIGCEMLKNFALLGVGLARCSGEICITDPDLIEKSNLNRQFLFRPQHIQKPKSITAAAATLDINPELRLEAHLNKVCPATEDAYNDTFYSQLSVVVTALDNVEARRYLDSRCVSNQKALLDSGTMGTKGHTEIIVPNLTESYNSHRDPPEEEIPFCTLKSFPAVIEHTIQWARDKFESAFSHKPSMYNTFWQSHLSTEDVLHVSAGESMDGAFQVIKLLSRRPARWEHCLALARLKFDKYFKRKALQLLHSFPLDTRLKDGTLFWQSPKRPPNPIEFDIKDPLHFGFLVSTARLFAGIYNVPLNGYSLNRIETDETVKKPDQMKLTVSSAEEREAISQLEEAITTGFVTQECLRMSPLVFEKDNDSNGHMDFVEAAATLRARMYAIAPADRLQAKRIAGKIIPAIATATAAVAGLVALELIKVAGAYGFESFKNCFFNLALPVVVLTETAQVKRTRIRDDISFSIWERWSIVGHEDFTLSDFLSAVREKYGIEPTMVVHGVKMLYVPVMPGHSKRLKLTMQKLVKPSANRKYVDLTVSFAPEADGDEDLPGPPIRYHFCNRA</sequence>
<evidence type="ECO:0000256" key="1">
    <source>
        <dbReference type="ARBA" id="ARBA00000488"/>
    </source>
</evidence>
<dbReference type="PRINTS" id="PR01849">
    <property type="entry name" value="UBIQUITINACT"/>
</dbReference>
<evidence type="ECO:0000256" key="5">
    <source>
        <dbReference type="ARBA" id="ARBA00022553"/>
    </source>
</evidence>
<evidence type="ECO:0000256" key="13">
    <source>
        <dbReference type="ARBA" id="ARBA00064529"/>
    </source>
</evidence>
<evidence type="ECO:0000256" key="11">
    <source>
        <dbReference type="ARBA" id="ARBA00022842"/>
    </source>
</evidence>
<evidence type="ECO:0000256" key="4">
    <source>
        <dbReference type="ARBA" id="ARBA00012990"/>
    </source>
</evidence>
<gene>
    <name evidence="17" type="primary">UBA6</name>
</gene>
<dbReference type="InterPro" id="IPR042302">
    <property type="entry name" value="E1_FCCH_sf"/>
</dbReference>
<comment type="catalytic activity">
    <reaction evidence="1">
        <text>ATP + ubiquitin + [E1 ubiquitin-activating enzyme]-L-cysteine = AMP + diphosphate + S-ubiquitinyl-[E1 ubiquitin-activating enzyme]-L-cysteine.</text>
        <dbReference type="EC" id="6.2.1.45"/>
    </reaction>
</comment>
<dbReference type="InterPro" id="IPR018075">
    <property type="entry name" value="UBQ-activ_enz_E1"/>
</dbReference>
<dbReference type="UniPathway" id="UPA00143"/>
<keyword evidence="6" id="KW-0436">Ligase</keyword>
<dbReference type="GO" id="GO:0016925">
    <property type="term" value="P:protein sumoylation"/>
    <property type="evidence" value="ECO:0007669"/>
    <property type="project" value="TreeGrafter"/>
</dbReference>
<name>A0A4W4HCW6_ELEEL</name>
<keyword evidence="5" id="KW-0597">Phosphoprotein</keyword>
<evidence type="ECO:0000256" key="9">
    <source>
        <dbReference type="ARBA" id="ARBA00022786"/>
    </source>
</evidence>
<dbReference type="GO" id="GO:0019948">
    <property type="term" value="F:SUMO activating enzyme activity"/>
    <property type="evidence" value="ECO:0007669"/>
    <property type="project" value="TreeGrafter"/>
</dbReference>
<dbReference type="FunFam" id="3.10.290.60:FF:000003">
    <property type="entry name" value="Ubiquitin-like modifier activating enzyme 6"/>
    <property type="match status" value="1"/>
</dbReference>
<dbReference type="InterPro" id="IPR032418">
    <property type="entry name" value="E1_FCCH"/>
</dbReference>
<keyword evidence="7" id="KW-0479">Metal-binding</keyword>
<reference evidence="18" key="2">
    <citation type="journal article" date="2017" name="Sci. Adv.">
        <title>A tail of two voltages: Proteomic comparison of the three electric organs of the electric eel.</title>
        <authorList>
            <person name="Traeger L.L."/>
            <person name="Sabat G."/>
            <person name="Barrett-Wilt G.A."/>
            <person name="Wells G.B."/>
            <person name="Sussman M.R."/>
        </authorList>
    </citation>
    <scope>NUCLEOTIDE SEQUENCE [LARGE SCALE GENOMIC DNA]</scope>
</reference>
<evidence type="ECO:0000256" key="2">
    <source>
        <dbReference type="ARBA" id="ARBA00004906"/>
    </source>
</evidence>
<evidence type="ECO:0000256" key="10">
    <source>
        <dbReference type="ARBA" id="ARBA00022840"/>
    </source>
</evidence>
<dbReference type="PANTHER" id="PTHR10953:SF186">
    <property type="entry name" value="UBIQUITIN-LIKE MODIFIER-ACTIVATING ENZYME 6"/>
    <property type="match status" value="1"/>
</dbReference>
<evidence type="ECO:0000256" key="15">
    <source>
        <dbReference type="ARBA" id="ARBA00079238"/>
    </source>
</evidence>
<dbReference type="Gene3D" id="2.40.30.180">
    <property type="entry name" value="Ubiquitin-activating enzyme E1, FCCH domain"/>
    <property type="match status" value="1"/>
</dbReference>
<evidence type="ECO:0000256" key="7">
    <source>
        <dbReference type="ARBA" id="ARBA00022723"/>
    </source>
</evidence>
<dbReference type="SMART" id="SM00985">
    <property type="entry name" value="UBA_e1_C"/>
    <property type="match status" value="1"/>
</dbReference>
<dbReference type="InterPro" id="IPR019572">
    <property type="entry name" value="UBA_E1_SCCH"/>
</dbReference>
<dbReference type="Gene3D" id="3.50.50.80">
    <property type="entry name" value="Ubiquitin-activating enzyme E1, inactive adenylation domain, subdomain 1"/>
    <property type="match status" value="1"/>
</dbReference>
<evidence type="ECO:0000313" key="17">
    <source>
        <dbReference type="Ensembl" id="ENSEEEP00000046747.2"/>
    </source>
</evidence>
<evidence type="ECO:0000313" key="18">
    <source>
        <dbReference type="Proteomes" id="UP000314983"/>
    </source>
</evidence>
<comment type="similarity">
    <text evidence="3">Belongs to the ubiquitin-activating E1 family.</text>
</comment>
<dbReference type="Ensembl" id="ENSEEET00000047259.2">
    <property type="protein sequence ID" value="ENSEEEP00000046747.2"/>
    <property type="gene ID" value="ENSEEEG00000021839.2"/>
</dbReference>
<dbReference type="Proteomes" id="UP000314983">
    <property type="component" value="Chromosome 9"/>
</dbReference>
<dbReference type="Pfam" id="PF10585">
    <property type="entry name" value="UBA_E1_SCCH"/>
    <property type="match status" value="1"/>
</dbReference>
<dbReference type="FunFam" id="1.10.10.2660:FF:000003">
    <property type="entry name" value="ubiquitin-like modifier-activating enzyme 6 isoform X1"/>
    <property type="match status" value="1"/>
</dbReference>
<keyword evidence="9" id="KW-0833">Ubl conjugation pathway</keyword>
<keyword evidence="12" id="KW-0007">Acetylation</keyword>
<dbReference type="Pfam" id="PF09358">
    <property type="entry name" value="E1_UFD"/>
    <property type="match status" value="1"/>
</dbReference>
<dbReference type="InterPro" id="IPR042063">
    <property type="entry name" value="Ubi_acti_E1_SCCH"/>
</dbReference>
<dbReference type="InterPro" id="IPR000594">
    <property type="entry name" value="ThiF_NAD_FAD-bd"/>
</dbReference>
<dbReference type="FunFam" id="2.40.30.180:FF:000002">
    <property type="entry name" value="Ubiquitin-activating enzyme E1 2"/>
    <property type="match status" value="1"/>
</dbReference>
<dbReference type="GO" id="GO:0019780">
    <property type="term" value="F:FAT10 activating enzyme activity"/>
    <property type="evidence" value="ECO:0007669"/>
    <property type="project" value="UniProtKB-ARBA"/>
</dbReference>
<dbReference type="Gene3D" id="3.10.290.60">
    <property type="entry name" value="Ubiquitin-activating enzyme E1, UFD domain"/>
    <property type="match status" value="1"/>
</dbReference>
<dbReference type="NCBIfam" id="TIGR01408">
    <property type="entry name" value="Ube1"/>
    <property type="match status" value="1"/>
</dbReference>
<dbReference type="AlphaFoldDB" id="A0A4W4HCW6"/>
<dbReference type="GO" id="GO:0005737">
    <property type="term" value="C:cytoplasm"/>
    <property type="evidence" value="ECO:0007669"/>
    <property type="project" value="TreeGrafter"/>
</dbReference>
<keyword evidence="10" id="KW-0067">ATP-binding</keyword>
<evidence type="ECO:0000256" key="12">
    <source>
        <dbReference type="ARBA" id="ARBA00022990"/>
    </source>
</evidence>
<dbReference type="CDD" id="cd01491">
    <property type="entry name" value="Ube1_repeat1"/>
    <property type="match status" value="1"/>
</dbReference>
<dbReference type="InterPro" id="IPR045886">
    <property type="entry name" value="ThiF/MoeB/HesA"/>
</dbReference>
<evidence type="ECO:0000256" key="8">
    <source>
        <dbReference type="ARBA" id="ARBA00022741"/>
    </source>
</evidence>
<keyword evidence="18" id="KW-1185">Reference proteome</keyword>
<dbReference type="GO" id="GO:0004839">
    <property type="term" value="F:ubiquitin activating enzyme activity"/>
    <property type="evidence" value="ECO:0007669"/>
    <property type="project" value="UniProtKB-EC"/>
</dbReference>
<reference evidence="17" key="5">
    <citation type="submission" date="2025-09" db="UniProtKB">
        <authorList>
            <consortium name="Ensembl"/>
        </authorList>
    </citation>
    <scope>IDENTIFICATION</scope>
</reference>
<dbReference type="GO" id="GO:0005524">
    <property type="term" value="F:ATP binding"/>
    <property type="evidence" value="ECO:0007669"/>
    <property type="project" value="UniProtKB-KW"/>
</dbReference>
<dbReference type="Gene3D" id="3.40.50.12550">
    <property type="entry name" value="Ubiquitin-activating enzyme E1, inactive adenylation domain, subdomain 2"/>
    <property type="match status" value="1"/>
</dbReference>
<reference evidence="18" key="1">
    <citation type="journal article" date="2014" name="Science">
        <title>Nonhuman genetics. Genomic basis for the convergent evolution of electric organs.</title>
        <authorList>
            <person name="Gallant J.R."/>
            <person name="Traeger L.L."/>
            <person name="Volkening J.D."/>
            <person name="Moffett H."/>
            <person name="Chen P.H."/>
            <person name="Novina C.D."/>
            <person name="Phillips G.N.Jr."/>
            <person name="Anand R."/>
            <person name="Wells G.B."/>
            <person name="Pinch M."/>
            <person name="Guth R."/>
            <person name="Unguez G.A."/>
            <person name="Albert J.S."/>
            <person name="Zakon H.H."/>
            <person name="Samanta M.P."/>
            <person name="Sussman M.R."/>
        </authorList>
    </citation>
    <scope>NUCLEOTIDE SEQUENCE [LARGE SCALE GENOMIC DNA]</scope>
</reference>
<keyword evidence="11" id="KW-0460">Magnesium</keyword>
<comment type="subunit">
    <text evidence="13">Forms a thioester with UBD in cells stimulated with tumor necrosis factor-alpha (TNFa) and interferon-gamma (IFNg).</text>
</comment>
<dbReference type="Gene3D" id="1.10.10.2660">
    <property type="entry name" value="Ubiquitin-activating enzyme E1, SCCH domain"/>
    <property type="match status" value="1"/>
</dbReference>
<dbReference type="InterPro" id="IPR035985">
    <property type="entry name" value="Ubiquitin-activating_enz"/>
</dbReference>
<dbReference type="CDD" id="cd01490">
    <property type="entry name" value="Ube1_repeat2"/>
    <property type="match status" value="1"/>
</dbReference>
<keyword evidence="8" id="KW-0547">Nucleotide-binding</keyword>
<comment type="pathway">
    <text evidence="2">Protein modification; protein ubiquitination.</text>
</comment>
<evidence type="ECO:0000256" key="3">
    <source>
        <dbReference type="ARBA" id="ARBA00005673"/>
    </source>
</evidence>